<feature type="domain" description="GGDEF" evidence="6">
    <location>
        <begin position="232"/>
        <end position="364"/>
    </location>
</feature>
<feature type="transmembrane region" description="Helical" evidence="5">
    <location>
        <begin position="86"/>
        <end position="108"/>
    </location>
</feature>
<comment type="caution">
    <text evidence="7">The sequence shown here is derived from an EMBL/GenBank/DDBJ whole genome shotgun (WGS) entry which is preliminary data.</text>
</comment>
<sequence>MLLPCVLEVGLIKHLLKQSKQSGLEEIEHVKFLIISKIAYFALIVHALLIPAFAHIGANMLALVNILSVFAWASGIFLIKQGLTSLALRVFCLEVIIHAVIVCATLGLGAGFQFYLWTVSCILMIDYQLTFKRAAFYSLMMIATFALLYVFFADVQYSFAYPELLPHVNVINIIIAGLPMVYGMGLIREITLSQRVELTDMAARDPLTKLYNRRFAKKLITAAHQKSIELESNLCIVMADIDKFKNINDNYGHEKGDTVLINVARLIRQFIDDDDIAVRWGGEEFLILLTNTDAKQAFAKIEALRLKIAELEAHHEFPDLKVTMSFGLIEWQPLASIEKMLQHADEALYKSKHAGRNQTTVAKGQHPAFKDADAVN</sequence>
<evidence type="ECO:0000313" key="7">
    <source>
        <dbReference type="EMBL" id="RJF32573.1"/>
    </source>
</evidence>
<gene>
    <name evidence="7" type="ORF">D4741_19335</name>
</gene>
<dbReference type="InterPro" id="IPR000160">
    <property type="entry name" value="GGDEF_dom"/>
</dbReference>
<keyword evidence="5" id="KW-1133">Transmembrane helix</keyword>
<evidence type="ECO:0000256" key="5">
    <source>
        <dbReference type="SAM" id="Phobius"/>
    </source>
</evidence>
<proteinExistence type="predicted"/>
<dbReference type="SUPFAM" id="SSF55073">
    <property type="entry name" value="Nucleotide cyclase"/>
    <property type="match status" value="1"/>
</dbReference>
<dbReference type="FunFam" id="3.30.70.270:FF:000001">
    <property type="entry name" value="Diguanylate cyclase domain protein"/>
    <property type="match status" value="1"/>
</dbReference>
<dbReference type="InterPro" id="IPR029787">
    <property type="entry name" value="Nucleotide_cyclase"/>
</dbReference>
<evidence type="ECO:0000259" key="6">
    <source>
        <dbReference type="PROSITE" id="PS50887"/>
    </source>
</evidence>
<dbReference type="GO" id="GO:0043709">
    <property type="term" value="P:cell adhesion involved in single-species biofilm formation"/>
    <property type="evidence" value="ECO:0007669"/>
    <property type="project" value="TreeGrafter"/>
</dbReference>
<feature type="region of interest" description="Disordered" evidence="4">
    <location>
        <begin position="356"/>
        <end position="376"/>
    </location>
</feature>
<comment type="cofactor">
    <cofactor evidence="1">
        <name>Mg(2+)</name>
        <dbReference type="ChEBI" id="CHEBI:18420"/>
    </cofactor>
</comment>
<dbReference type="GO" id="GO:1902201">
    <property type="term" value="P:negative regulation of bacterial-type flagellum-dependent cell motility"/>
    <property type="evidence" value="ECO:0007669"/>
    <property type="project" value="TreeGrafter"/>
</dbReference>
<dbReference type="PANTHER" id="PTHR45138">
    <property type="entry name" value="REGULATORY COMPONENTS OF SENSORY TRANSDUCTION SYSTEM"/>
    <property type="match status" value="1"/>
</dbReference>
<feature type="transmembrane region" description="Helical" evidence="5">
    <location>
        <begin position="134"/>
        <end position="152"/>
    </location>
</feature>
<dbReference type="EC" id="2.7.7.65" evidence="2"/>
<comment type="catalytic activity">
    <reaction evidence="3">
        <text>2 GTP = 3',3'-c-di-GMP + 2 diphosphate</text>
        <dbReference type="Rhea" id="RHEA:24898"/>
        <dbReference type="ChEBI" id="CHEBI:33019"/>
        <dbReference type="ChEBI" id="CHEBI:37565"/>
        <dbReference type="ChEBI" id="CHEBI:58805"/>
        <dbReference type="EC" id="2.7.7.65"/>
    </reaction>
</comment>
<evidence type="ECO:0000256" key="2">
    <source>
        <dbReference type="ARBA" id="ARBA00012528"/>
    </source>
</evidence>
<dbReference type="GO" id="GO:0052621">
    <property type="term" value="F:diguanylate cyclase activity"/>
    <property type="evidence" value="ECO:0007669"/>
    <property type="project" value="UniProtKB-EC"/>
</dbReference>
<reference evidence="7 8" key="1">
    <citation type="submission" date="2018-09" db="EMBL/GenBank/DDBJ databases">
        <title>Identification of marine bacteria producing industrial enzymes.</title>
        <authorList>
            <person name="Cheng T.H."/>
            <person name="Saidin J."/>
            <person name="Muhd D.D."/>
            <person name="Isa M.N.M."/>
            <person name="Bakar M.F.A."/>
            <person name="Ismail N."/>
        </authorList>
    </citation>
    <scope>NUCLEOTIDE SEQUENCE [LARGE SCALE GENOMIC DNA]</scope>
    <source>
        <strain evidence="7 8">MNAD 1.6</strain>
    </source>
</reference>
<keyword evidence="5" id="KW-0472">Membrane</keyword>
<evidence type="ECO:0000256" key="3">
    <source>
        <dbReference type="ARBA" id="ARBA00034247"/>
    </source>
</evidence>
<dbReference type="GO" id="GO:0005886">
    <property type="term" value="C:plasma membrane"/>
    <property type="evidence" value="ECO:0007669"/>
    <property type="project" value="TreeGrafter"/>
</dbReference>
<protein>
    <recommendedName>
        <fullName evidence="2">diguanylate cyclase</fullName>
        <ecNumber evidence="2">2.7.7.65</ecNumber>
    </recommendedName>
</protein>
<dbReference type="EMBL" id="QYSE01000007">
    <property type="protein sequence ID" value="RJF32573.1"/>
    <property type="molecule type" value="Genomic_DNA"/>
</dbReference>
<dbReference type="Pfam" id="PF00990">
    <property type="entry name" value="GGDEF"/>
    <property type="match status" value="1"/>
</dbReference>
<keyword evidence="5" id="KW-0812">Transmembrane</keyword>
<dbReference type="Proteomes" id="UP000265938">
    <property type="component" value="Unassembled WGS sequence"/>
</dbReference>
<dbReference type="Gene3D" id="3.30.70.270">
    <property type="match status" value="1"/>
</dbReference>
<dbReference type="PROSITE" id="PS50887">
    <property type="entry name" value="GGDEF"/>
    <property type="match status" value="1"/>
</dbReference>
<dbReference type="NCBIfam" id="TIGR00254">
    <property type="entry name" value="GGDEF"/>
    <property type="match status" value="1"/>
</dbReference>
<feature type="transmembrane region" description="Helical" evidence="5">
    <location>
        <begin position="60"/>
        <end position="79"/>
    </location>
</feature>
<dbReference type="InterPro" id="IPR050469">
    <property type="entry name" value="Diguanylate_Cyclase"/>
</dbReference>
<organism evidence="7 8">
    <name type="scientific">Pseudoalteromonas gelatinilytica</name>
    <dbReference type="NCBI Taxonomy" id="1703256"/>
    <lineage>
        <taxon>Bacteria</taxon>
        <taxon>Pseudomonadati</taxon>
        <taxon>Pseudomonadota</taxon>
        <taxon>Gammaproteobacteria</taxon>
        <taxon>Alteromonadales</taxon>
        <taxon>Pseudoalteromonadaceae</taxon>
        <taxon>Pseudoalteromonas</taxon>
    </lineage>
</organism>
<name>A0A3A3EEC4_9GAMM</name>
<evidence type="ECO:0000256" key="1">
    <source>
        <dbReference type="ARBA" id="ARBA00001946"/>
    </source>
</evidence>
<accession>A0A3A3EEC4</accession>
<dbReference type="InterPro" id="IPR043128">
    <property type="entry name" value="Rev_trsase/Diguanyl_cyclase"/>
</dbReference>
<evidence type="ECO:0000313" key="8">
    <source>
        <dbReference type="Proteomes" id="UP000265938"/>
    </source>
</evidence>
<feature type="transmembrane region" description="Helical" evidence="5">
    <location>
        <begin position="32"/>
        <end position="54"/>
    </location>
</feature>
<dbReference type="SMART" id="SM00267">
    <property type="entry name" value="GGDEF"/>
    <property type="match status" value="1"/>
</dbReference>
<dbReference type="PANTHER" id="PTHR45138:SF9">
    <property type="entry name" value="DIGUANYLATE CYCLASE DGCM-RELATED"/>
    <property type="match status" value="1"/>
</dbReference>
<feature type="transmembrane region" description="Helical" evidence="5">
    <location>
        <begin position="164"/>
        <end position="187"/>
    </location>
</feature>
<dbReference type="AlphaFoldDB" id="A0A3A3EEC4"/>
<evidence type="ECO:0000256" key="4">
    <source>
        <dbReference type="SAM" id="MobiDB-lite"/>
    </source>
</evidence>
<dbReference type="CDD" id="cd01949">
    <property type="entry name" value="GGDEF"/>
    <property type="match status" value="1"/>
</dbReference>